<dbReference type="AlphaFoldDB" id="A0A8J2JXE0"/>
<sequence length="66" mass="7508">MAELERKCKAKVTRRTNKSKFYGLQWYCHTRLANDNVVCYIVVANDDIAIGIEGLSVEIGDAEMKK</sequence>
<proteinExistence type="predicted"/>
<comment type="caution">
    <text evidence="1">The sequence shown here is derived from an EMBL/GenBank/DDBJ whole genome shotgun (WGS) entry which is preliminary data.</text>
</comment>
<dbReference type="EMBL" id="CAJVCH010162198">
    <property type="protein sequence ID" value="CAG7728337.1"/>
    <property type="molecule type" value="Genomic_DNA"/>
</dbReference>
<keyword evidence="2" id="KW-1185">Reference proteome</keyword>
<dbReference type="Proteomes" id="UP000708208">
    <property type="component" value="Unassembled WGS sequence"/>
</dbReference>
<name>A0A8J2JXE0_9HEXA</name>
<evidence type="ECO:0000313" key="2">
    <source>
        <dbReference type="Proteomes" id="UP000708208"/>
    </source>
</evidence>
<evidence type="ECO:0000313" key="1">
    <source>
        <dbReference type="EMBL" id="CAG7728337.1"/>
    </source>
</evidence>
<accession>A0A8J2JXE0</accession>
<organism evidence="1 2">
    <name type="scientific">Allacma fusca</name>
    <dbReference type="NCBI Taxonomy" id="39272"/>
    <lineage>
        <taxon>Eukaryota</taxon>
        <taxon>Metazoa</taxon>
        <taxon>Ecdysozoa</taxon>
        <taxon>Arthropoda</taxon>
        <taxon>Hexapoda</taxon>
        <taxon>Collembola</taxon>
        <taxon>Symphypleona</taxon>
        <taxon>Sminthuridae</taxon>
        <taxon>Allacma</taxon>
    </lineage>
</organism>
<gene>
    <name evidence="1" type="ORF">AFUS01_LOCUS17124</name>
</gene>
<reference evidence="1" key="1">
    <citation type="submission" date="2021-06" db="EMBL/GenBank/DDBJ databases">
        <authorList>
            <person name="Hodson N. C."/>
            <person name="Mongue J. A."/>
            <person name="Jaron S. K."/>
        </authorList>
    </citation>
    <scope>NUCLEOTIDE SEQUENCE</scope>
</reference>
<protein>
    <submittedName>
        <fullName evidence="1">Uncharacterized protein</fullName>
    </submittedName>
</protein>